<sequence length="80" mass="9212">MAKVYLVEGRAKLQSGVMKFKLYIPATKPKDAMEKAYELVGSRHKAKRHQIYLARVEEIAPDKAPDNVKIFSYIDRVVVY</sequence>
<organism evidence="5 6">
    <name type="scientific">Thermoproteus uzoniensis (strain 768-20)</name>
    <dbReference type="NCBI Taxonomy" id="999630"/>
    <lineage>
        <taxon>Archaea</taxon>
        <taxon>Thermoproteota</taxon>
        <taxon>Thermoprotei</taxon>
        <taxon>Thermoproteales</taxon>
        <taxon>Thermoproteaceae</taxon>
        <taxon>Thermoproteus</taxon>
    </lineage>
</organism>
<reference evidence="5 6" key="1">
    <citation type="journal article" date="2011" name="J. Bacteriol.">
        <title>Complete genome sequence of the thermoacidophilic crenarchaeon Thermoproteus uzoniensis 768-20.</title>
        <authorList>
            <person name="Mardanov A.V."/>
            <person name="Gumerov V.M."/>
            <person name="Beletsky A.V."/>
            <person name="Prokofeva M.I."/>
            <person name="Bonch-Osmolovskaya E.A."/>
            <person name="Ravin N.V."/>
            <person name="Skryabin K.G."/>
        </authorList>
    </citation>
    <scope>NUCLEOTIDE SEQUENCE [LARGE SCALE GENOMIC DNA]</scope>
    <source>
        <strain evidence="5 6">768-20</strain>
    </source>
</reference>
<comment type="similarity">
    <text evidence="3">Belongs to the eukaryotic ribosomal protein eL20 family.</text>
</comment>
<dbReference type="NCBIfam" id="NF001981">
    <property type="entry name" value="PRK00773.1-1"/>
    <property type="match status" value="1"/>
</dbReference>
<keyword evidence="3" id="KW-0694">RNA-binding</keyword>
<dbReference type="Gene3D" id="3.10.20.10">
    <property type="match status" value="1"/>
</dbReference>
<evidence type="ECO:0000256" key="2">
    <source>
        <dbReference type="ARBA" id="ARBA00023274"/>
    </source>
</evidence>
<dbReference type="Pfam" id="PF01775">
    <property type="entry name" value="Ribosomal_L18A"/>
    <property type="match status" value="1"/>
</dbReference>
<dbReference type="GO" id="GO:0006412">
    <property type="term" value="P:translation"/>
    <property type="evidence" value="ECO:0007669"/>
    <property type="project" value="UniProtKB-UniRule"/>
</dbReference>
<feature type="domain" description="Large ribosomal subunit protein eL20" evidence="4">
    <location>
        <begin position="3"/>
        <end position="57"/>
    </location>
</feature>
<dbReference type="GeneID" id="10361196"/>
<reference key="2">
    <citation type="submission" date="2011-03" db="EMBL/GenBank/DDBJ databases">
        <title>Complete genome sequence of the thermoacidophilic crenarchaeon Thermoproteus uzoniensis 768-20.</title>
        <authorList>
            <person name="Mardanov A.V."/>
            <person name="Gumerov V.M."/>
            <person name="Beletsky A.V."/>
            <person name="Prokofeva M.I."/>
            <person name="Bonch-Osmolovskaya E.A."/>
            <person name="Ravin N.V."/>
            <person name="Skryabin K.G."/>
        </authorList>
    </citation>
    <scope>NUCLEOTIDE SEQUENCE</scope>
    <source>
        <strain>768-20</strain>
    </source>
</reference>
<dbReference type="GO" id="GO:1990904">
    <property type="term" value="C:ribonucleoprotein complex"/>
    <property type="evidence" value="ECO:0007669"/>
    <property type="project" value="UniProtKB-KW"/>
</dbReference>
<name>F2L324_THEU7</name>
<dbReference type="AlphaFoldDB" id="F2L324"/>
<dbReference type="GO" id="GO:0070180">
    <property type="term" value="F:large ribosomal subunit rRNA binding"/>
    <property type="evidence" value="ECO:0007669"/>
    <property type="project" value="UniProtKB-UniRule"/>
</dbReference>
<dbReference type="EMBL" id="CP002590">
    <property type="protein sequence ID" value="AEA13143.1"/>
    <property type="molecule type" value="Genomic_DNA"/>
</dbReference>
<dbReference type="SUPFAM" id="SSF160374">
    <property type="entry name" value="RplX-like"/>
    <property type="match status" value="1"/>
</dbReference>
<comment type="subunit">
    <text evidence="3">Part of the 50S ribosomal subunit. Binds 23S rRNA.</text>
</comment>
<evidence type="ECO:0000259" key="4">
    <source>
        <dbReference type="Pfam" id="PF01775"/>
    </source>
</evidence>
<evidence type="ECO:0000313" key="5">
    <source>
        <dbReference type="EMBL" id="AEA13143.1"/>
    </source>
</evidence>
<dbReference type="HAMAP" id="MF_00273">
    <property type="entry name" value="Ribosomal_eL20"/>
    <property type="match status" value="1"/>
</dbReference>
<dbReference type="InterPro" id="IPR028877">
    <property type="entry name" value="Ribosomal_eL20"/>
</dbReference>
<keyword evidence="6" id="KW-1185">Reference proteome</keyword>
<dbReference type="Proteomes" id="UP000008138">
    <property type="component" value="Chromosome"/>
</dbReference>
<gene>
    <name evidence="3" type="primary">rpl18a</name>
    <name evidence="3" type="synonym">rpl20e</name>
    <name evidence="3" type="synonym">rplX</name>
    <name evidence="5" type="ordered locus">TUZN_1677</name>
</gene>
<dbReference type="STRING" id="999630.TUZN_1677"/>
<dbReference type="InterPro" id="IPR023573">
    <property type="entry name" value="Ribosomal_eL20_dom"/>
</dbReference>
<dbReference type="OrthoDB" id="191241at2157"/>
<dbReference type="eggNOG" id="arCOG04175">
    <property type="taxonomic scope" value="Archaea"/>
</dbReference>
<dbReference type="KEGG" id="tuz:TUZN_1677"/>
<evidence type="ECO:0000313" key="6">
    <source>
        <dbReference type="Proteomes" id="UP000008138"/>
    </source>
</evidence>
<keyword evidence="3" id="KW-0699">rRNA-binding</keyword>
<keyword evidence="1 3" id="KW-0689">Ribosomal protein</keyword>
<evidence type="ECO:0000256" key="3">
    <source>
        <dbReference type="HAMAP-Rule" id="MF_00273"/>
    </source>
</evidence>
<protein>
    <recommendedName>
        <fullName evidence="3">Large ribosomal subunit protein eL20</fullName>
    </recommendedName>
</protein>
<dbReference type="GO" id="GO:0005840">
    <property type="term" value="C:ribosome"/>
    <property type="evidence" value="ECO:0007669"/>
    <property type="project" value="UniProtKB-KW"/>
</dbReference>
<dbReference type="GO" id="GO:0003735">
    <property type="term" value="F:structural constituent of ribosome"/>
    <property type="evidence" value="ECO:0007669"/>
    <property type="project" value="InterPro"/>
</dbReference>
<dbReference type="HOGENOM" id="CLU_177460_0_1_2"/>
<evidence type="ECO:0000256" key="1">
    <source>
        <dbReference type="ARBA" id="ARBA00022980"/>
    </source>
</evidence>
<proteinExistence type="inferred from homology"/>
<dbReference type="RefSeq" id="WP_013680478.1">
    <property type="nucleotide sequence ID" value="NC_015315.1"/>
</dbReference>
<accession>F2L324</accession>
<keyword evidence="2 3" id="KW-0687">Ribonucleoprotein</keyword>